<dbReference type="InterPro" id="IPR050301">
    <property type="entry name" value="NTE"/>
</dbReference>
<gene>
    <name evidence="6" type="ORF">DJ018_02900</name>
</gene>
<feature type="active site" description="Nucleophile" evidence="4">
    <location>
        <position position="43"/>
    </location>
</feature>
<dbReference type="Pfam" id="PF01734">
    <property type="entry name" value="Patatin"/>
    <property type="match status" value="1"/>
</dbReference>
<dbReference type="InterPro" id="IPR002641">
    <property type="entry name" value="PNPLA_dom"/>
</dbReference>
<sequence length="280" mass="28884">MTKRALVLGGGGPVGIGWECGLIAGFAQNGVDLGQADFILGTSAGAFVGAQLAAGLETVRLADAILEPREPRPERPTAGPAPNLGTLMAMMAELNSGTRNPAEGRAEIGAYALAAQTASEADFLRYFESHLGDAAFPARFACTAVDAQDGGFQLWTEQSGVDLIPAVASSCSVPGIFPPVTVQGRRYVDGGLRSITNLDLAVGYETVVLVAPVSFNLDPEIQDLQDGGAVVVTITPDEASVEAFGPNVMDESRRADAARAGLAQAAIQAEVLRGIWDSAA</sequence>
<evidence type="ECO:0000259" key="5">
    <source>
        <dbReference type="PROSITE" id="PS51635"/>
    </source>
</evidence>
<dbReference type="EMBL" id="QFYR01000001">
    <property type="protein sequence ID" value="RAK56933.1"/>
    <property type="molecule type" value="Genomic_DNA"/>
</dbReference>
<feature type="short sequence motif" description="GXGXXG" evidence="4">
    <location>
        <begin position="10"/>
        <end position="15"/>
    </location>
</feature>
<comment type="caution">
    <text evidence="6">The sequence shown here is derived from an EMBL/GenBank/DDBJ whole genome shotgun (WGS) entry which is preliminary data.</text>
</comment>
<evidence type="ECO:0000256" key="2">
    <source>
        <dbReference type="ARBA" id="ARBA00022963"/>
    </source>
</evidence>
<feature type="active site" description="Proton acceptor" evidence="4">
    <location>
        <position position="189"/>
    </location>
</feature>
<keyword evidence="3 4" id="KW-0443">Lipid metabolism</keyword>
<dbReference type="PANTHER" id="PTHR14226">
    <property type="entry name" value="NEUROPATHY TARGET ESTERASE/SWISS CHEESE D.MELANOGASTER"/>
    <property type="match status" value="1"/>
</dbReference>
<evidence type="ECO:0000256" key="3">
    <source>
        <dbReference type="ARBA" id="ARBA00023098"/>
    </source>
</evidence>
<feature type="domain" description="PNPLA" evidence="5">
    <location>
        <begin position="6"/>
        <end position="202"/>
    </location>
</feature>
<keyword evidence="7" id="KW-1185">Reference proteome</keyword>
<dbReference type="RefSeq" id="WP_111513385.1">
    <property type="nucleotide sequence ID" value="NZ_QFYR01000001.1"/>
</dbReference>
<dbReference type="PROSITE" id="PS51635">
    <property type="entry name" value="PNPLA"/>
    <property type="match status" value="1"/>
</dbReference>
<dbReference type="InterPro" id="IPR016035">
    <property type="entry name" value="Acyl_Trfase/lysoPLipase"/>
</dbReference>
<proteinExistence type="predicted"/>
<dbReference type="Gene3D" id="3.40.1090.10">
    <property type="entry name" value="Cytosolic phospholipase A2 catalytic domain"/>
    <property type="match status" value="2"/>
</dbReference>
<protein>
    <submittedName>
        <fullName evidence="6">Patatin-like phospholipase family protein</fullName>
    </submittedName>
</protein>
<dbReference type="PANTHER" id="PTHR14226:SF57">
    <property type="entry name" value="BLR7027 PROTEIN"/>
    <property type="match status" value="1"/>
</dbReference>
<dbReference type="Proteomes" id="UP000249725">
    <property type="component" value="Unassembled WGS sequence"/>
</dbReference>
<dbReference type="GO" id="GO:0016042">
    <property type="term" value="P:lipid catabolic process"/>
    <property type="evidence" value="ECO:0007669"/>
    <property type="project" value="UniProtKB-UniRule"/>
</dbReference>
<organism evidence="6 7">
    <name type="scientific">Phenylobacterium deserti</name>
    <dbReference type="NCBI Taxonomy" id="1914756"/>
    <lineage>
        <taxon>Bacteria</taxon>
        <taxon>Pseudomonadati</taxon>
        <taxon>Pseudomonadota</taxon>
        <taxon>Alphaproteobacteria</taxon>
        <taxon>Caulobacterales</taxon>
        <taxon>Caulobacteraceae</taxon>
        <taxon>Phenylobacterium</taxon>
    </lineage>
</organism>
<evidence type="ECO:0000313" key="6">
    <source>
        <dbReference type="EMBL" id="RAK56933.1"/>
    </source>
</evidence>
<name>A0A328APJ9_9CAUL</name>
<feature type="short sequence motif" description="DGA/G" evidence="4">
    <location>
        <begin position="189"/>
        <end position="191"/>
    </location>
</feature>
<feature type="short sequence motif" description="GXSXG" evidence="4">
    <location>
        <begin position="41"/>
        <end position="45"/>
    </location>
</feature>
<keyword evidence="1 4" id="KW-0378">Hydrolase</keyword>
<evidence type="ECO:0000256" key="1">
    <source>
        <dbReference type="ARBA" id="ARBA00022801"/>
    </source>
</evidence>
<reference evidence="7" key="1">
    <citation type="submission" date="2018-05" db="EMBL/GenBank/DDBJ databases">
        <authorList>
            <person name="Li X."/>
        </authorList>
    </citation>
    <scope>NUCLEOTIDE SEQUENCE [LARGE SCALE GENOMIC DNA]</scope>
    <source>
        <strain evidence="7">YIM 73061</strain>
    </source>
</reference>
<keyword evidence="2 4" id="KW-0442">Lipid degradation</keyword>
<dbReference type="GO" id="GO:0016787">
    <property type="term" value="F:hydrolase activity"/>
    <property type="evidence" value="ECO:0007669"/>
    <property type="project" value="UniProtKB-UniRule"/>
</dbReference>
<dbReference type="OrthoDB" id="5290098at2"/>
<dbReference type="AlphaFoldDB" id="A0A328APJ9"/>
<accession>A0A328APJ9</accession>
<dbReference type="SUPFAM" id="SSF52151">
    <property type="entry name" value="FabD/lysophospholipase-like"/>
    <property type="match status" value="1"/>
</dbReference>
<evidence type="ECO:0000256" key="4">
    <source>
        <dbReference type="PROSITE-ProRule" id="PRU01161"/>
    </source>
</evidence>
<evidence type="ECO:0000313" key="7">
    <source>
        <dbReference type="Proteomes" id="UP000249725"/>
    </source>
</evidence>